<sequence>MSQKTGRRLTPPSYKKGLKEDPGNYGYISLTLVPGKVIEQVLLGAITSQMKHRSGKRQHGFTKGKLHLTNLITFYHKVTWLVDEGQAMDIVYLDFSEAFDTVLHSLLLEKLMCYSLDKWSVPWVGNWLTGSMQMVVVDSSFSNWQLVTSGVVWGSILGPTFFNIFLSDLDDEIKCKLMKFVDDPKLSGEVDT</sequence>
<gene>
    <name evidence="2" type="ORF">llap_12665</name>
</gene>
<keyword evidence="3" id="KW-1185">Reference proteome</keyword>
<dbReference type="GO" id="GO:0003964">
    <property type="term" value="F:RNA-directed DNA polymerase activity"/>
    <property type="evidence" value="ECO:0007669"/>
    <property type="project" value="UniProtKB-KW"/>
</dbReference>
<protein>
    <submittedName>
        <fullName evidence="2">Rna-directed dna polymerase from mobile element jockey-like</fullName>
    </submittedName>
</protein>
<evidence type="ECO:0000259" key="1">
    <source>
        <dbReference type="PROSITE" id="PS50878"/>
    </source>
</evidence>
<dbReference type="OrthoDB" id="416454at2759"/>
<name>A0A2I0TTA8_LIMLA</name>
<dbReference type="InterPro" id="IPR000477">
    <property type="entry name" value="RT_dom"/>
</dbReference>
<dbReference type="PROSITE" id="PS50878">
    <property type="entry name" value="RT_POL"/>
    <property type="match status" value="1"/>
</dbReference>
<organism evidence="2 3">
    <name type="scientific">Limosa lapponica baueri</name>
    <dbReference type="NCBI Taxonomy" id="1758121"/>
    <lineage>
        <taxon>Eukaryota</taxon>
        <taxon>Metazoa</taxon>
        <taxon>Chordata</taxon>
        <taxon>Craniata</taxon>
        <taxon>Vertebrata</taxon>
        <taxon>Euteleostomi</taxon>
        <taxon>Archelosauria</taxon>
        <taxon>Archosauria</taxon>
        <taxon>Dinosauria</taxon>
        <taxon>Saurischia</taxon>
        <taxon>Theropoda</taxon>
        <taxon>Coelurosauria</taxon>
        <taxon>Aves</taxon>
        <taxon>Neognathae</taxon>
        <taxon>Neoaves</taxon>
        <taxon>Charadriiformes</taxon>
        <taxon>Scolopacidae</taxon>
        <taxon>Limosa</taxon>
    </lineage>
</organism>
<dbReference type="InterPro" id="IPR043502">
    <property type="entry name" value="DNA/RNA_pol_sf"/>
</dbReference>
<dbReference type="PANTHER" id="PTHR33332">
    <property type="entry name" value="REVERSE TRANSCRIPTASE DOMAIN-CONTAINING PROTEIN"/>
    <property type="match status" value="1"/>
</dbReference>
<feature type="domain" description="Reverse transcriptase" evidence="1">
    <location>
        <begin position="1"/>
        <end position="192"/>
    </location>
</feature>
<dbReference type="Pfam" id="PF00078">
    <property type="entry name" value="RVT_1"/>
    <property type="match status" value="1"/>
</dbReference>
<evidence type="ECO:0000313" key="2">
    <source>
        <dbReference type="EMBL" id="PKU37031.1"/>
    </source>
</evidence>
<reference evidence="3" key="1">
    <citation type="submission" date="2017-11" db="EMBL/GenBank/DDBJ databases">
        <authorList>
            <person name="Lima N.C."/>
            <person name="Parody-Merino A.M."/>
            <person name="Battley P.F."/>
            <person name="Fidler A.E."/>
            <person name="Prosdocimi F."/>
        </authorList>
    </citation>
    <scope>NUCLEOTIDE SEQUENCE [LARGE SCALE GENOMIC DNA]</scope>
</reference>
<accession>A0A2I0TTA8</accession>
<keyword evidence="2" id="KW-0548">Nucleotidyltransferase</keyword>
<proteinExistence type="predicted"/>
<keyword evidence="2" id="KW-0808">Transferase</keyword>
<keyword evidence="2" id="KW-0695">RNA-directed DNA polymerase</keyword>
<dbReference type="Proteomes" id="UP000233556">
    <property type="component" value="Unassembled WGS sequence"/>
</dbReference>
<dbReference type="AlphaFoldDB" id="A0A2I0TTA8"/>
<evidence type="ECO:0000313" key="3">
    <source>
        <dbReference type="Proteomes" id="UP000233556"/>
    </source>
</evidence>
<dbReference type="SUPFAM" id="SSF56672">
    <property type="entry name" value="DNA/RNA polymerases"/>
    <property type="match status" value="1"/>
</dbReference>
<dbReference type="EMBL" id="KZ507340">
    <property type="protein sequence ID" value="PKU37031.1"/>
    <property type="molecule type" value="Genomic_DNA"/>
</dbReference>
<reference evidence="3" key="2">
    <citation type="submission" date="2017-12" db="EMBL/GenBank/DDBJ databases">
        <title>Genome sequence of the Bar-tailed Godwit (Limosa lapponica baueri).</title>
        <authorList>
            <person name="Lima N.C.B."/>
            <person name="Parody-Merino A.M."/>
            <person name="Battley P.F."/>
            <person name="Fidler A.E."/>
            <person name="Prosdocimi F."/>
        </authorList>
    </citation>
    <scope>NUCLEOTIDE SEQUENCE [LARGE SCALE GENOMIC DNA]</scope>
</reference>